<dbReference type="Pfam" id="PF07148">
    <property type="entry name" value="MalM"/>
    <property type="match status" value="1"/>
</dbReference>
<name>A0ABS6ABQ0_9GAMM</name>
<accession>A0ABS6ABQ0</accession>
<evidence type="ECO:0008006" key="3">
    <source>
        <dbReference type="Google" id="ProtNLM"/>
    </source>
</evidence>
<gene>
    <name evidence="1" type="ORF">KO508_15475</name>
</gene>
<evidence type="ECO:0000313" key="2">
    <source>
        <dbReference type="Proteomes" id="UP000753376"/>
    </source>
</evidence>
<keyword evidence="2" id="KW-1185">Reference proteome</keyword>
<dbReference type="Proteomes" id="UP000753376">
    <property type="component" value="Unassembled WGS sequence"/>
</dbReference>
<proteinExistence type="predicted"/>
<dbReference type="EMBL" id="JAHKPV010000021">
    <property type="protein sequence ID" value="MBU2875402.1"/>
    <property type="molecule type" value="Genomic_DNA"/>
</dbReference>
<evidence type="ECO:0000313" key="1">
    <source>
        <dbReference type="EMBL" id="MBU2875402.1"/>
    </source>
</evidence>
<reference evidence="1 2" key="1">
    <citation type="submission" date="2021-05" db="EMBL/GenBank/DDBJ databases">
        <title>Draft genomes of bacteria isolated from model marine particles.</title>
        <authorList>
            <person name="Datta M.S."/>
            <person name="Schwartzman J.A."/>
            <person name="Enke T.N."/>
            <person name="Saavedra J."/>
            <person name="Cermak N."/>
            <person name="Cordero O.X."/>
        </authorList>
    </citation>
    <scope>NUCLEOTIDE SEQUENCE [LARGE SCALE GENOMIC DNA]</scope>
    <source>
        <strain evidence="1 2">D2M19</strain>
    </source>
</reference>
<protein>
    <recommendedName>
        <fullName evidence="3">Maltose operon substrate-binding protein MalM</fullName>
    </recommendedName>
</protein>
<organism evidence="1 2">
    <name type="scientific">Marinobacter salexigens</name>
    <dbReference type="NCBI Taxonomy" id="1925763"/>
    <lineage>
        <taxon>Bacteria</taxon>
        <taxon>Pseudomonadati</taxon>
        <taxon>Pseudomonadota</taxon>
        <taxon>Gammaproteobacteria</taxon>
        <taxon>Pseudomonadales</taxon>
        <taxon>Marinobacteraceae</taxon>
        <taxon>Marinobacter</taxon>
    </lineage>
</organism>
<sequence>MTTVTGLVLGTLLSGCQVGGSTVSDREGYFSWVDEQGRVRYSPIVEAPTEAKSVVNQPVTEDEFTTDNYPDAEELRRKGYVREGDGKPYFTWRDADGNLRTSYYQPDTRTDEEKGRVAPPVETTSATVYRAEDTLLESTPVDGHDPNAFAILGIKDSGDAYLTRFSETCCQTLDTQNHERWQEGREFGVQLTENSPEHQFLTGLSPYQLIALPQEDPGEERVFRLRSYASKGVFVPSVVFLDGQLRPVRLVTEIVSDFEPENWHRRGYLEARIPVSSARKERWMLIFTRDDDLEGQTVIETRRGLRKIPHLKTGEIGLILVETR</sequence>
<comment type="caution">
    <text evidence="1">The sequence shown here is derived from an EMBL/GenBank/DDBJ whole genome shotgun (WGS) entry which is preliminary data.</text>
</comment>
<dbReference type="InterPro" id="IPR010794">
    <property type="entry name" value="MalM"/>
</dbReference>